<dbReference type="SUPFAM" id="SSF56672">
    <property type="entry name" value="DNA/RNA polymerases"/>
    <property type="match status" value="1"/>
</dbReference>
<evidence type="ECO:0000313" key="3">
    <source>
        <dbReference type="Proteomes" id="UP000189701"/>
    </source>
</evidence>
<dbReference type="STRING" id="4096.A0A1U7UYL3"/>
<name>A0A1U7UYL3_NICSY</name>
<gene>
    <name evidence="4" type="primary">LOC104213328</name>
</gene>
<feature type="non-terminal residue" evidence="4">
    <location>
        <position position="269"/>
    </location>
</feature>
<dbReference type="PANTHER" id="PTHR46238">
    <property type="entry name" value="REVERSE TRANSCRIPTASE DOMAIN-CONTAINING PROTEIN"/>
    <property type="match status" value="1"/>
</dbReference>
<evidence type="ECO:0000259" key="2">
    <source>
        <dbReference type="PROSITE" id="PS50878"/>
    </source>
</evidence>
<organism evidence="3 4">
    <name type="scientific">Nicotiana sylvestris</name>
    <name type="common">Wood tobacco</name>
    <name type="synonym">South American tobacco</name>
    <dbReference type="NCBI Taxonomy" id="4096"/>
    <lineage>
        <taxon>Eukaryota</taxon>
        <taxon>Viridiplantae</taxon>
        <taxon>Streptophyta</taxon>
        <taxon>Embryophyta</taxon>
        <taxon>Tracheophyta</taxon>
        <taxon>Spermatophyta</taxon>
        <taxon>Magnoliopsida</taxon>
        <taxon>eudicotyledons</taxon>
        <taxon>Gunneridae</taxon>
        <taxon>Pentapetalae</taxon>
        <taxon>asterids</taxon>
        <taxon>lamiids</taxon>
        <taxon>Solanales</taxon>
        <taxon>Solanaceae</taxon>
        <taxon>Nicotianoideae</taxon>
        <taxon>Nicotianeae</taxon>
        <taxon>Nicotiana</taxon>
    </lineage>
</organism>
<dbReference type="PANTHER" id="PTHR46238:SF8">
    <property type="entry name" value="ENDONUCLEASE_EXONUCLEASE_PHOSPHATASE DOMAIN-CONTAINING PROTEIN"/>
    <property type="match status" value="1"/>
</dbReference>
<dbReference type="Pfam" id="PF00078">
    <property type="entry name" value="RVT_1"/>
    <property type="match status" value="1"/>
</dbReference>
<accession>A0A1U7UYL3</accession>
<dbReference type="AlphaFoldDB" id="A0A1U7UYL3"/>
<protein>
    <submittedName>
        <fullName evidence="4">Uncharacterized protein LOC104213328</fullName>
    </submittedName>
</protein>
<reference evidence="4" key="2">
    <citation type="submission" date="2025-08" db="UniProtKB">
        <authorList>
            <consortium name="RefSeq"/>
        </authorList>
    </citation>
    <scope>IDENTIFICATION</scope>
    <source>
        <tissue evidence="4">Leaf</tissue>
    </source>
</reference>
<feature type="region of interest" description="Disordered" evidence="1">
    <location>
        <begin position="234"/>
        <end position="254"/>
    </location>
</feature>
<dbReference type="OrthoDB" id="1706699at2759"/>
<dbReference type="Gene3D" id="3.30.70.270">
    <property type="match status" value="1"/>
</dbReference>
<proteinExistence type="predicted"/>
<dbReference type="eggNOG" id="KOG1075">
    <property type="taxonomic scope" value="Eukaryota"/>
</dbReference>
<keyword evidence="3" id="KW-1185">Reference proteome</keyword>
<dbReference type="InterPro" id="IPR043502">
    <property type="entry name" value="DNA/RNA_pol_sf"/>
</dbReference>
<feature type="domain" description="Reverse transcriptase" evidence="2">
    <location>
        <begin position="1"/>
        <end position="131"/>
    </location>
</feature>
<reference evidence="3" key="1">
    <citation type="journal article" date="2013" name="Genome Biol.">
        <title>Reference genomes and transcriptomes of Nicotiana sylvestris and Nicotiana tomentosiformis.</title>
        <authorList>
            <person name="Sierro N."/>
            <person name="Battey J.N."/>
            <person name="Ouadi S."/>
            <person name="Bovet L."/>
            <person name="Goepfert S."/>
            <person name="Bakaher N."/>
            <person name="Peitsch M.C."/>
            <person name="Ivanov N.V."/>
        </authorList>
    </citation>
    <scope>NUCLEOTIDE SEQUENCE [LARGE SCALE GENOMIC DNA]</scope>
</reference>
<dbReference type="Proteomes" id="UP000189701">
    <property type="component" value="Unplaced"/>
</dbReference>
<evidence type="ECO:0000256" key="1">
    <source>
        <dbReference type="SAM" id="MobiDB-lite"/>
    </source>
</evidence>
<dbReference type="RefSeq" id="XP_009761117.1">
    <property type="nucleotide sequence ID" value="XM_009762815.1"/>
</dbReference>
<sequence length="269" mass="31057">MYDDAKTRVRTVGGDSEHFSMVMGLHQGSALSPFLFALAMDVLSRHIQGEVPWCILFVDDIVLIDETRSGVNARLEIWRQTLESKGFKLSRTKTEYLECKFSETHDADVEVKLDGQVIPKRASFKYLGSIIQGDGEIDEDVTHRIGAGWMKWRLASGRNVPLRLKGKFYRVVVRPAMLIKNEAIRDRMGVASVEDKMRELRLRWFGHVRRRNIEAPGRRCERLAMESLRRGRGRPNKYWGEPPRVKMQDSPPVLRQTSVDTAQKWERAF</sequence>
<evidence type="ECO:0000313" key="4">
    <source>
        <dbReference type="RefSeq" id="XP_009761117.1"/>
    </source>
</evidence>
<dbReference type="InterPro" id="IPR043128">
    <property type="entry name" value="Rev_trsase/Diguanyl_cyclase"/>
</dbReference>
<dbReference type="InterPro" id="IPR000477">
    <property type="entry name" value="RT_dom"/>
</dbReference>
<dbReference type="PROSITE" id="PS50878">
    <property type="entry name" value="RT_POL"/>
    <property type="match status" value="1"/>
</dbReference>